<dbReference type="Pfam" id="PF00534">
    <property type="entry name" value="Glycos_transf_1"/>
    <property type="match status" value="1"/>
</dbReference>
<feature type="domain" description="Glycosyl transferase family 1" evidence="1">
    <location>
        <begin position="226"/>
        <end position="386"/>
    </location>
</feature>
<dbReference type="CDD" id="cd03801">
    <property type="entry name" value="GT4_PimA-like"/>
    <property type="match status" value="1"/>
</dbReference>
<protein>
    <submittedName>
        <fullName evidence="2">Glycosyltransferase</fullName>
    </submittedName>
</protein>
<dbReference type="GO" id="GO:0016757">
    <property type="term" value="F:glycosyltransferase activity"/>
    <property type="evidence" value="ECO:0007669"/>
    <property type="project" value="InterPro"/>
</dbReference>
<name>A0AA97APM0_9CYAN</name>
<dbReference type="EMBL" id="CP053587">
    <property type="protein sequence ID" value="WNZ28007.1"/>
    <property type="molecule type" value="Genomic_DNA"/>
</dbReference>
<gene>
    <name evidence="2" type="ORF">HJG54_33075</name>
</gene>
<dbReference type="InterPro" id="IPR001296">
    <property type="entry name" value="Glyco_trans_1"/>
</dbReference>
<dbReference type="SUPFAM" id="SSF53756">
    <property type="entry name" value="UDP-Glycosyltransferase/glycogen phosphorylase"/>
    <property type="match status" value="1"/>
</dbReference>
<reference evidence="2" key="1">
    <citation type="submission" date="2020-05" db="EMBL/GenBank/DDBJ databases">
        <authorList>
            <person name="Zhu T."/>
            <person name="Keshari N."/>
            <person name="Lu X."/>
        </authorList>
    </citation>
    <scope>NUCLEOTIDE SEQUENCE</scope>
    <source>
        <strain evidence="2">NK1-12</strain>
    </source>
</reference>
<evidence type="ECO:0000259" key="1">
    <source>
        <dbReference type="Pfam" id="PF00534"/>
    </source>
</evidence>
<evidence type="ECO:0000313" key="2">
    <source>
        <dbReference type="EMBL" id="WNZ28007.1"/>
    </source>
</evidence>
<dbReference type="Gene3D" id="3.40.50.2000">
    <property type="entry name" value="Glycogen Phosphorylase B"/>
    <property type="match status" value="2"/>
</dbReference>
<proteinExistence type="predicted"/>
<dbReference type="AlphaFoldDB" id="A0AA97APM0"/>
<accession>A0AA97APM0</accession>
<sequence length="413" mass="46941">MKVLLSAYACEPGRGSEPGVGWNTAKEIARRHQVWVLTSHTHRSAIEAELSQNPIPNLYFIYLDPFGWVYDWSKEGKRAHWDVHLHYYCWQIYAYFTAKRWHSIINFDLVHHVTYVKYSSPSFVSLLPIPFIWGPVGGGETAPVAFWHDFSLRAKVYEIVRMVAHRLGEYDPFVRMTARRSQVAWATTNDTAIRLRKMGAALVEVGSESGLCQPEIEQLGQWSPLEGEPMRFISMARLLHWKGLHLGIRAFAQAKLPDDTEYWIFGEGPEQKHLQALSHQLRLGNRVKFWGRLAREESLAKLGKCQVLVHPSLHDSGGWVCLEAMAAGRPVICLDLGGPGVQVTAATGFKIPALDPEQVVHDMAEAMTKLAANSELRQQMGQAGQHRVREAYSWSRKAEHLAEVYRRSLRWPA</sequence>
<organism evidence="2">
    <name type="scientific">Leptolyngbya sp. NK1-12</name>
    <dbReference type="NCBI Taxonomy" id="2547451"/>
    <lineage>
        <taxon>Bacteria</taxon>
        <taxon>Bacillati</taxon>
        <taxon>Cyanobacteriota</taxon>
        <taxon>Cyanophyceae</taxon>
        <taxon>Leptolyngbyales</taxon>
        <taxon>Leptolyngbyaceae</taxon>
        <taxon>Leptolyngbya group</taxon>
        <taxon>Leptolyngbya</taxon>
    </lineage>
</organism>
<dbReference type="PANTHER" id="PTHR12526">
    <property type="entry name" value="GLYCOSYLTRANSFERASE"/>
    <property type="match status" value="1"/>
</dbReference>